<evidence type="ECO:0000313" key="3">
    <source>
        <dbReference type="Proteomes" id="UP000225972"/>
    </source>
</evidence>
<organism evidence="2 3">
    <name type="scientific">Pelagimonas phthalicica</name>
    <dbReference type="NCBI Taxonomy" id="1037362"/>
    <lineage>
        <taxon>Bacteria</taxon>
        <taxon>Pseudomonadati</taxon>
        <taxon>Pseudomonadota</taxon>
        <taxon>Alphaproteobacteria</taxon>
        <taxon>Rhodobacterales</taxon>
        <taxon>Roseobacteraceae</taxon>
        <taxon>Pelagimonas</taxon>
    </lineage>
</organism>
<accession>A0A238JIJ8</accession>
<keyword evidence="1" id="KW-0732">Signal</keyword>
<name>A0A238JIJ8_9RHOB</name>
<evidence type="ECO:0000313" key="2">
    <source>
        <dbReference type="EMBL" id="SMX30275.1"/>
    </source>
</evidence>
<dbReference type="AlphaFoldDB" id="A0A238JIJ8"/>
<evidence type="ECO:0000256" key="1">
    <source>
        <dbReference type="SAM" id="SignalP"/>
    </source>
</evidence>
<sequence>MRIFKLVTLSAALAACGSFAAANDIRPGCYERIYSQSHLASHPDQHVAAIRMKVGEWITNVSRDTRLEATFANQGQVRGTGAAGRTMAQFLFCGTEDSWDRCQAECDSGSLQVIKQSNSSMTFRTRYLMVGDAQSCGGYVDLAEIQGQWVSYRLNRVPDANCRGM</sequence>
<feature type="chain" id="PRO_5012986177" evidence="1">
    <location>
        <begin position="21"/>
        <end position="165"/>
    </location>
</feature>
<feature type="signal peptide" evidence="1">
    <location>
        <begin position="1"/>
        <end position="20"/>
    </location>
</feature>
<reference evidence="3" key="1">
    <citation type="submission" date="2017-05" db="EMBL/GenBank/DDBJ databases">
        <authorList>
            <person name="Rodrigo-Torres L."/>
            <person name="Arahal R. D."/>
            <person name="Lucena T."/>
        </authorList>
    </citation>
    <scope>NUCLEOTIDE SEQUENCE [LARGE SCALE GENOMIC DNA]</scope>
    <source>
        <strain evidence="3">CECT 8649</strain>
    </source>
</reference>
<dbReference type="EMBL" id="FXXP01000003">
    <property type="protein sequence ID" value="SMX30275.1"/>
    <property type="molecule type" value="Genomic_DNA"/>
</dbReference>
<dbReference type="Proteomes" id="UP000225972">
    <property type="component" value="Unassembled WGS sequence"/>
</dbReference>
<gene>
    <name evidence="2" type="ORF">TRP8649_04418</name>
</gene>
<dbReference type="PROSITE" id="PS51257">
    <property type="entry name" value="PROKAR_LIPOPROTEIN"/>
    <property type="match status" value="1"/>
</dbReference>
<keyword evidence="3" id="KW-1185">Reference proteome</keyword>
<protein>
    <submittedName>
        <fullName evidence="2">Uncharacterized protein</fullName>
    </submittedName>
</protein>
<dbReference type="RefSeq" id="WP_099249169.1">
    <property type="nucleotide sequence ID" value="NZ_FXXP01000003.1"/>
</dbReference>
<proteinExistence type="predicted"/>
<dbReference type="OrthoDB" id="7839213at2"/>